<reference evidence="1" key="1">
    <citation type="submission" date="2017-12" db="EMBL/GenBank/DDBJ databases">
        <title>Sequencing the genomes of 1000 Actinobacteria strains.</title>
        <authorList>
            <person name="Klenk H.-P."/>
        </authorList>
    </citation>
    <scope>NUCLEOTIDE SEQUENCE [LARGE SCALE GENOMIC DNA]</scope>
    <source>
        <strain evidence="1">DSM 44228</strain>
    </source>
</reference>
<protein>
    <recommendedName>
        <fullName evidence="3">MaoC dehydratase-like protein</fullName>
    </recommendedName>
</protein>
<organism evidence="1 2">
    <name type="scientific">Saccharopolyspora spinosa</name>
    <dbReference type="NCBI Taxonomy" id="60894"/>
    <lineage>
        <taxon>Bacteria</taxon>
        <taxon>Bacillati</taxon>
        <taxon>Actinomycetota</taxon>
        <taxon>Actinomycetes</taxon>
        <taxon>Pseudonocardiales</taxon>
        <taxon>Pseudonocardiaceae</taxon>
        <taxon>Saccharopolyspora</taxon>
    </lineage>
</organism>
<dbReference type="SUPFAM" id="SSF54637">
    <property type="entry name" value="Thioesterase/thiol ester dehydrase-isomerase"/>
    <property type="match status" value="2"/>
</dbReference>
<dbReference type="STRING" id="994479.GCA_000194155_07290"/>
<comment type="caution">
    <text evidence="1">The sequence shown here is derived from an EMBL/GenBank/DDBJ whole genome shotgun (WGS) entry which is preliminary data.</text>
</comment>
<dbReference type="AlphaFoldDB" id="A0A2N3Y0T7"/>
<gene>
    <name evidence="1" type="ORF">A8926_4341</name>
</gene>
<dbReference type="Proteomes" id="UP000233786">
    <property type="component" value="Unassembled WGS sequence"/>
</dbReference>
<dbReference type="Gene3D" id="3.10.129.10">
    <property type="entry name" value="Hotdog Thioesterase"/>
    <property type="match status" value="2"/>
</dbReference>
<accession>A0A2N3Y0T7</accession>
<dbReference type="InterPro" id="IPR029069">
    <property type="entry name" value="HotDog_dom_sf"/>
</dbReference>
<evidence type="ECO:0000313" key="1">
    <source>
        <dbReference type="EMBL" id="PKW16503.1"/>
    </source>
</evidence>
<proteinExistence type="predicted"/>
<sequence>MTWRDLTDPRLVAEGVDHEAGLKEPIFENLEIPEKLGTVTIVVDDHKIKRYAFTQDDYYPWHFGGSPFGGRIGHAGLLSNDLVQLFTTIYAASQTVGLHTEEQLWFDSPVHLDDEVVLSGTYIDSYNRRGQDYVVMEAQATGSDGRSILRHRGVEILRTQPGDIAGRGQTASEGGSGRVDGRCDETLPTAAIGTPSLRPGAPLPVLRLTITQEQASVFSRAGEYVRNTHSDLAVARAGGLRIPIVQGQQQCGLVTGMLTRFFGADFFTSGWLRVKFVNPVEVFEPIEVGGVVKTVTPIGDDRIEIDVEVWVRRADGKLSTVGWARATTSASGAVLADADQWTGSGGFLSTAGV</sequence>
<dbReference type="RefSeq" id="WP_010314900.1">
    <property type="nucleotide sequence ID" value="NZ_CP061007.1"/>
</dbReference>
<evidence type="ECO:0000313" key="2">
    <source>
        <dbReference type="Proteomes" id="UP000233786"/>
    </source>
</evidence>
<dbReference type="EMBL" id="PJNB01000001">
    <property type="protein sequence ID" value="PKW16503.1"/>
    <property type="molecule type" value="Genomic_DNA"/>
</dbReference>
<evidence type="ECO:0008006" key="3">
    <source>
        <dbReference type="Google" id="ProtNLM"/>
    </source>
</evidence>
<keyword evidence="2" id="KW-1185">Reference proteome</keyword>
<dbReference type="CDD" id="cd03441">
    <property type="entry name" value="R_hydratase_like"/>
    <property type="match status" value="1"/>
</dbReference>
<name>A0A2N3Y0T7_SACSN</name>